<keyword evidence="1" id="KW-0812">Transmembrane</keyword>
<sequence length="43" mass="5181">MLYCNVVLSFEFSYIYRLYRFASVLSIAFSFLYKLTLQLICKL</sequence>
<keyword evidence="1" id="KW-0472">Membrane</keyword>
<keyword evidence="1" id="KW-1133">Transmembrane helix</keyword>
<dbReference type="EMBL" id="BK016114">
    <property type="protein sequence ID" value="DAF96354.1"/>
    <property type="molecule type" value="Genomic_DNA"/>
</dbReference>
<protein>
    <submittedName>
        <fullName evidence="2">Uncharacterized protein</fullName>
    </submittedName>
</protein>
<accession>A0A8S5UPL9</accession>
<reference evidence="2" key="1">
    <citation type="journal article" date="2021" name="Proc. Natl. Acad. Sci. U.S.A.">
        <title>A Catalog of Tens of Thousands of Viruses from Human Metagenomes Reveals Hidden Associations with Chronic Diseases.</title>
        <authorList>
            <person name="Tisza M.J."/>
            <person name="Buck C.B."/>
        </authorList>
    </citation>
    <scope>NUCLEOTIDE SEQUENCE</scope>
    <source>
        <strain evidence="2">CtG4L18</strain>
    </source>
</reference>
<name>A0A8S5UPL9_9CAUD</name>
<evidence type="ECO:0000313" key="2">
    <source>
        <dbReference type="EMBL" id="DAF96354.1"/>
    </source>
</evidence>
<proteinExistence type="predicted"/>
<evidence type="ECO:0000256" key="1">
    <source>
        <dbReference type="SAM" id="Phobius"/>
    </source>
</evidence>
<feature type="transmembrane region" description="Helical" evidence="1">
    <location>
        <begin position="18"/>
        <end position="37"/>
    </location>
</feature>
<organism evidence="2">
    <name type="scientific">Podoviridae sp. ctG4L18</name>
    <dbReference type="NCBI Taxonomy" id="2825234"/>
    <lineage>
        <taxon>Viruses</taxon>
        <taxon>Duplodnaviria</taxon>
        <taxon>Heunggongvirae</taxon>
        <taxon>Uroviricota</taxon>
        <taxon>Caudoviricetes</taxon>
    </lineage>
</organism>